<evidence type="ECO:0000256" key="5">
    <source>
        <dbReference type="ARBA" id="ARBA00022741"/>
    </source>
</evidence>
<evidence type="ECO:0000256" key="3">
    <source>
        <dbReference type="ARBA" id="ARBA00022691"/>
    </source>
</evidence>
<reference evidence="14 15" key="1">
    <citation type="journal article" date="2018" name="Sci. Rep.">
        <title>Genome Features and Biochemical Characteristics of a Robust, Fast Growing and Naturally Transformable Cyanobacterium Synechococcus elongatus PCC 11801 Isolated from India.</title>
        <authorList>
            <person name="Jaiswal D."/>
            <person name="Sengupta A."/>
            <person name="Sohoni S."/>
            <person name="Sengupta S."/>
            <person name="Phadnavis A.G."/>
            <person name="Pakrasi H.B."/>
            <person name="Wangikar P.P."/>
        </authorList>
    </citation>
    <scope>NUCLEOTIDE SEQUENCE [LARGE SCALE GENOMIC DNA]</scope>
    <source>
        <strain evidence="14 15">PCC 11801</strain>
    </source>
</reference>
<dbReference type="PROSITE" id="PS01305">
    <property type="entry name" value="MOAA_NIFB_PQQE"/>
    <property type="match status" value="1"/>
</dbReference>
<evidence type="ECO:0000313" key="14">
    <source>
        <dbReference type="EMBL" id="AZB72708.1"/>
    </source>
</evidence>
<dbReference type="SMART" id="SM00729">
    <property type="entry name" value="Elp3"/>
    <property type="match status" value="1"/>
</dbReference>
<keyword evidence="3 12" id="KW-0949">S-adenosyl-L-methionine</keyword>
<dbReference type="Pfam" id="PF06463">
    <property type="entry name" value="Mob_synth_C"/>
    <property type="match status" value="1"/>
</dbReference>
<dbReference type="CDD" id="cd01335">
    <property type="entry name" value="Radical_SAM"/>
    <property type="match status" value="1"/>
</dbReference>
<dbReference type="SFLD" id="SFLDG01383">
    <property type="entry name" value="cyclic_pyranopterin_phosphate"/>
    <property type="match status" value="1"/>
</dbReference>
<accession>A0AAN1QNL0</accession>
<feature type="binding site" evidence="12">
    <location>
        <position position="30"/>
    </location>
    <ligand>
        <name>[4Fe-4S] cluster</name>
        <dbReference type="ChEBI" id="CHEBI:49883"/>
        <label>1</label>
        <note>4Fe-4S-S-AdoMet</note>
    </ligand>
</feature>
<evidence type="ECO:0000256" key="7">
    <source>
        <dbReference type="ARBA" id="ARBA00023014"/>
    </source>
</evidence>
<dbReference type="InterPro" id="IPR006638">
    <property type="entry name" value="Elp3/MiaA/NifB-like_rSAM"/>
</dbReference>
<keyword evidence="6 12" id="KW-0408">Iron</keyword>
<dbReference type="GO" id="GO:0051539">
    <property type="term" value="F:4 iron, 4 sulfur cluster binding"/>
    <property type="evidence" value="ECO:0007669"/>
    <property type="project" value="UniProtKB-UniRule"/>
</dbReference>
<comment type="pathway">
    <text evidence="12">Cofactor biosynthesis; molybdopterin biosynthesis.</text>
</comment>
<dbReference type="GO" id="GO:0046872">
    <property type="term" value="F:metal ion binding"/>
    <property type="evidence" value="ECO:0007669"/>
    <property type="project" value="UniProtKB-KW"/>
</dbReference>
<feature type="binding site" evidence="12">
    <location>
        <position position="70"/>
    </location>
    <ligand>
        <name>S-adenosyl-L-methionine</name>
        <dbReference type="ChEBI" id="CHEBI:59789"/>
    </ligand>
</feature>
<dbReference type="GO" id="GO:0005525">
    <property type="term" value="F:GTP binding"/>
    <property type="evidence" value="ECO:0007669"/>
    <property type="project" value="UniProtKB-UniRule"/>
</dbReference>
<dbReference type="SFLD" id="SFLDG01067">
    <property type="entry name" value="SPASM/twitch_domain_containing"/>
    <property type="match status" value="1"/>
</dbReference>
<keyword evidence="2 12" id="KW-0004">4Fe-4S</keyword>
<evidence type="ECO:0000256" key="11">
    <source>
        <dbReference type="ARBA" id="ARBA00048697"/>
    </source>
</evidence>
<name>A0AAN1QNL0_SYNEL</name>
<dbReference type="GO" id="GO:1904047">
    <property type="term" value="F:S-adenosyl-L-methionine binding"/>
    <property type="evidence" value="ECO:0007669"/>
    <property type="project" value="UniProtKB-UniRule"/>
</dbReference>
<evidence type="ECO:0000256" key="4">
    <source>
        <dbReference type="ARBA" id="ARBA00022723"/>
    </source>
</evidence>
<dbReference type="InterPro" id="IPR010505">
    <property type="entry name" value="MoaA_twitch"/>
</dbReference>
<evidence type="ECO:0000256" key="6">
    <source>
        <dbReference type="ARBA" id="ARBA00023004"/>
    </source>
</evidence>
<feature type="binding site" evidence="12">
    <location>
        <position position="66"/>
    </location>
    <ligand>
        <name>GTP</name>
        <dbReference type="ChEBI" id="CHEBI:37565"/>
    </ligand>
</feature>
<dbReference type="GO" id="GO:0061798">
    <property type="term" value="F:GTP 3',8'-cyclase activity"/>
    <property type="evidence" value="ECO:0007669"/>
    <property type="project" value="UniProtKB-UniRule"/>
</dbReference>
<feature type="binding site" evidence="12">
    <location>
        <position position="192"/>
    </location>
    <ligand>
        <name>S-adenosyl-L-methionine</name>
        <dbReference type="ChEBI" id="CHEBI:59789"/>
    </ligand>
</feature>
<feature type="binding site" evidence="12">
    <location>
        <begin position="260"/>
        <end position="262"/>
    </location>
    <ligand>
        <name>GTP</name>
        <dbReference type="ChEBI" id="CHEBI:37565"/>
    </ligand>
</feature>
<evidence type="ECO:0000256" key="1">
    <source>
        <dbReference type="ARBA" id="ARBA00012167"/>
    </source>
</evidence>
<dbReference type="EMBL" id="CP030139">
    <property type="protein sequence ID" value="AZB72708.1"/>
    <property type="molecule type" value="Genomic_DNA"/>
</dbReference>
<dbReference type="NCBIfam" id="TIGR02666">
    <property type="entry name" value="moaA"/>
    <property type="match status" value="1"/>
</dbReference>
<comment type="subunit">
    <text evidence="12">Monomer and homodimer.</text>
</comment>
<dbReference type="SFLD" id="SFLDG01386">
    <property type="entry name" value="main_SPASM_domain-containing"/>
    <property type="match status" value="1"/>
</dbReference>
<dbReference type="InterPro" id="IPR007197">
    <property type="entry name" value="rSAM"/>
</dbReference>
<evidence type="ECO:0000256" key="12">
    <source>
        <dbReference type="HAMAP-Rule" id="MF_01225"/>
    </source>
</evidence>
<dbReference type="Pfam" id="PF04055">
    <property type="entry name" value="Radical_SAM"/>
    <property type="match status" value="1"/>
</dbReference>
<keyword evidence="10 12" id="KW-0456">Lyase</keyword>
<dbReference type="InterPro" id="IPR050105">
    <property type="entry name" value="MoCo_biosynth_MoaA/MoaC"/>
</dbReference>
<evidence type="ECO:0000313" key="15">
    <source>
        <dbReference type="Proteomes" id="UP000267249"/>
    </source>
</evidence>
<dbReference type="AlphaFoldDB" id="A0AAN1QNL0"/>
<feature type="binding site" evidence="12">
    <location>
        <position position="97"/>
    </location>
    <ligand>
        <name>GTP</name>
        <dbReference type="ChEBI" id="CHEBI:37565"/>
    </ligand>
</feature>
<comment type="function">
    <text evidence="12">Catalyzes the cyclization of GTP to (8S)-3',8-cyclo-7,8-dihydroguanosine 5'-triphosphate.</text>
</comment>
<feature type="domain" description="Radical SAM core" evidence="13">
    <location>
        <begin position="7"/>
        <end position="232"/>
    </location>
</feature>
<evidence type="ECO:0000259" key="13">
    <source>
        <dbReference type="PROSITE" id="PS51918"/>
    </source>
</evidence>
<dbReference type="InterPro" id="IPR000385">
    <property type="entry name" value="MoaA_NifB_PqqE_Fe-S-bd_CS"/>
</dbReference>
<dbReference type="InterPro" id="IPR013483">
    <property type="entry name" value="MoaA"/>
</dbReference>
<dbReference type="HAMAP" id="MF_01225_B">
    <property type="entry name" value="MoaA_B"/>
    <property type="match status" value="1"/>
</dbReference>
<comment type="catalytic activity">
    <reaction evidence="11 12">
        <text>GTP + AH2 + S-adenosyl-L-methionine = (8S)-3',8-cyclo-7,8-dihydroguanosine 5'-triphosphate + 5'-deoxyadenosine + L-methionine + A + H(+)</text>
        <dbReference type="Rhea" id="RHEA:49576"/>
        <dbReference type="ChEBI" id="CHEBI:13193"/>
        <dbReference type="ChEBI" id="CHEBI:15378"/>
        <dbReference type="ChEBI" id="CHEBI:17319"/>
        <dbReference type="ChEBI" id="CHEBI:17499"/>
        <dbReference type="ChEBI" id="CHEBI:37565"/>
        <dbReference type="ChEBI" id="CHEBI:57844"/>
        <dbReference type="ChEBI" id="CHEBI:59789"/>
        <dbReference type="ChEBI" id="CHEBI:131766"/>
        <dbReference type="EC" id="4.1.99.22"/>
    </reaction>
</comment>
<keyword evidence="7 12" id="KW-0411">Iron-sulfur</keyword>
<evidence type="ECO:0000256" key="8">
    <source>
        <dbReference type="ARBA" id="ARBA00023134"/>
    </source>
</evidence>
<dbReference type="SUPFAM" id="SSF102114">
    <property type="entry name" value="Radical SAM enzymes"/>
    <property type="match status" value="1"/>
</dbReference>
<feature type="binding site" evidence="12">
    <location>
        <position position="16"/>
    </location>
    <ligand>
        <name>GTP</name>
        <dbReference type="ChEBI" id="CHEBI:37565"/>
    </ligand>
</feature>
<keyword evidence="4 12" id="KW-0479">Metal-binding</keyword>
<dbReference type="Proteomes" id="UP000267249">
    <property type="component" value="Chromosome"/>
</dbReference>
<comment type="similarity">
    <text evidence="12">Belongs to the radical SAM superfamily. MoaA family.</text>
</comment>
<organism evidence="14 15">
    <name type="scientific">Synechococcus elongatus PCC 11801</name>
    <dbReference type="NCBI Taxonomy" id="2219813"/>
    <lineage>
        <taxon>Bacteria</taxon>
        <taxon>Bacillati</taxon>
        <taxon>Cyanobacteriota</taxon>
        <taxon>Cyanophyceae</taxon>
        <taxon>Synechococcales</taxon>
        <taxon>Synechococcaceae</taxon>
        <taxon>Synechococcus</taxon>
    </lineage>
</organism>
<dbReference type="CDD" id="cd21117">
    <property type="entry name" value="Twitch_MoaA"/>
    <property type="match status" value="1"/>
</dbReference>
<keyword evidence="5 12" id="KW-0547">Nucleotide-binding</keyword>
<dbReference type="InterPro" id="IPR058240">
    <property type="entry name" value="rSAM_sf"/>
</dbReference>
<dbReference type="PROSITE" id="PS51918">
    <property type="entry name" value="RADICAL_SAM"/>
    <property type="match status" value="1"/>
</dbReference>
<proteinExistence type="inferred from homology"/>
<feature type="binding site" evidence="12">
    <location>
        <position position="258"/>
    </location>
    <ligand>
        <name>[4Fe-4S] cluster</name>
        <dbReference type="ChEBI" id="CHEBI:49883"/>
        <label>2</label>
        <note>4Fe-4S-substrate</note>
    </ligand>
</feature>
<keyword evidence="9 12" id="KW-0501">Molybdenum cofactor biosynthesis</keyword>
<feature type="binding site" evidence="12">
    <location>
        <position position="158"/>
    </location>
    <ligand>
        <name>GTP</name>
        <dbReference type="ChEBI" id="CHEBI:37565"/>
    </ligand>
</feature>
<dbReference type="PANTHER" id="PTHR22960">
    <property type="entry name" value="MOLYBDOPTERIN COFACTOR SYNTHESIS PROTEIN A"/>
    <property type="match status" value="1"/>
</dbReference>
<keyword evidence="8 12" id="KW-0342">GTP-binding</keyword>
<dbReference type="InterPro" id="IPR013785">
    <property type="entry name" value="Aldolase_TIM"/>
</dbReference>
<feature type="binding site" evidence="12">
    <location>
        <position position="27"/>
    </location>
    <ligand>
        <name>[4Fe-4S] cluster</name>
        <dbReference type="ChEBI" id="CHEBI:49883"/>
        <label>1</label>
        <note>4Fe-4S-S-AdoMet</note>
    </ligand>
</feature>
<feature type="binding site" evidence="12">
    <location>
        <position position="272"/>
    </location>
    <ligand>
        <name>[4Fe-4S] cluster</name>
        <dbReference type="ChEBI" id="CHEBI:49883"/>
        <label>2</label>
        <note>4Fe-4S-substrate</note>
    </ligand>
</feature>
<dbReference type="Gene3D" id="3.20.20.70">
    <property type="entry name" value="Aldolase class I"/>
    <property type="match status" value="1"/>
</dbReference>
<gene>
    <name evidence="12 14" type="primary">moaA</name>
    <name evidence="14" type="ORF">DOP62_08295</name>
</gene>
<evidence type="ECO:0000256" key="2">
    <source>
        <dbReference type="ARBA" id="ARBA00022485"/>
    </source>
</evidence>
<evidence type="ECO:0000256" key="9">
    <source>
        <dbReference type="ARBA" id="ARBA00023150"/>
    </source>
</evidence>
<comment type="cofactor">
    <cofactor evidence="12">
        <name>[4Fe-4S] cluster</name>
        <dbReference type="ChEBI" id="CHEBI:49883"/>
    </cofactor>
    <text evidence="12">Binds 2 [4Fe-4S] clusters. Binds 1 [4Fe-4S] cluster coordinated with 3 cysteines and an exchangeable S-adenosyl-L-methionine and 1 [4Fe-4S] cluster coordinated with 3 cysteines and the GTP-derived substrate.</text>
</comment>
<dbReference type="PANTHER" id="PTHR22960:SF28">
    <property type="entry name" value="GTP 3',8-CYCLASE"/>
    <property type="match status" value="1"/>
</dbReference>
<dbReference type="InterPro" id="IPR040064">
    <property type="entry name" value="MoaA-like"/>
</dbReference>
<dbReference type="GO" id="GO:0006777">
    <property type="term" value="P:Mo-molybdopterin cofactor biosynthetic process"/>
    <property type="evidence" value="ECO:0007669"/>
    <property type="project" value="UniProtKB-UniRule"/>
</dbReference>
<feature type="binding site" evidence="12">
    <location>
        <position position="121"/>
    </location>
    <ligand>
        <name>S-adenosyl-L-methionine</name>
        <dbReference type="ChEBI" id="CHEBI:59789"/>
    </ligand>
</feature>
<sequence>MSVLVDSHDRQFRYLRLSLTDVCNFRCGYCLPNGQQLDPQRPVLLTIQEIRHLIEGFVALGIEKVRLTGGEPTLRSDLVEIVRTVAAVPGIRRVALTSNGWNLRDRLADLQAAGLTQLNLSLDSLNAASFQQITGSSRFEAVMAALEQAIALQLPIIKVNAVLLKTLNYPELSDFVEFVRDRPISLRFIELMQTLENHDYFQQQFLSASVLTEQWLDQGWQPIERDRTSGPAQEYYHPNYQGKLGVIAPYSPNFCQNCNRLRITSRGALRLCLFGTGEFDLRPWLQHPNQRSQLITQVQQALGFKTAGHQLAEANSGDTRNLATYGG</sequence>
<feature type="binding site" evidence="12">
    <location>
        <position position="23"/>
    </location>
    <ligand>
        <name>[4Fe-4S] cluster</name>
        <dbReference type="ChEBI" id="CHEBI:49883"/>
        <label>1</label>
        <note>4Fe-4S-S-AdoMet</note>
    </ligand>
</feature>
<dbReference type="GO" id="GO:0061799">
    <property type="term" value="F:cyclic pyranopterin monophosphate synthase activity"/>
    <property type="evidence" value="ECO:0007669"/>
    <property type="project" value="TreeGrafter"/>
</dbReference>
<dbReference type="SFLD" id="SFLDS00029">
    <property type="entry name" value="Radical_SAM"/>
    <property type="match status" value="1"/>
</dbReference>
<evidence type="ECO:0000256" key="10">
    <source>
        <dbReference type="ARBA" id="ARBA00023239"/>
    </source>
</evidence>
<feature type="binding site" evidence="12">
    <location>
        <position position="255"/>
    </location>
    <ligand>
        <name>[4Fe-4S] cluster</name>
        <dbReference type="ChEBI" id="CHEBI:49883"/>
        <label>2</label>
        <note>4Fe-4S-substrate</note>
    </ligand>
</feature>
<protein>
    <recommendedName>
        <fullName evidence="1 12">GTP 3',8-cyclase</fullName>
        <ecNumber evidence="1 12">4.1.99.22</ecNumber>
    </recommendedName>
    <alternativeName>
        <fullName evidence="12">Molybdenum cofactor biosynthesis protein A</fullName>
    </alternativeName>
</protein>
<dbReference type="EC" id="4.1.99.22" evidence="1 12"/>
<dbReference type="RefSeq" id="WP_208672892.1">
    <property type="nucleotide sequence ID" value="NZ_CP030139.2"/>
</dbReference>
<feature type="binding site" evidence="12">
    <location>
        <position position="29"/>
    </location>
    <ligand>
        <name>S-adenosyl-L-methionine</name>
        <dbReference type="ChEBI" id="CHEBI:59789"/>
    </ligand>
</feature>